<organism evidence="2 3">
    <name type="scientific">Stylonychia lemnae</name>
    <name type="common">Ciliate</name>
    <dbReference type="NCBI Taxonomy" id="5949"/>
    <lineage>
        <taxon>Eukaryota</taxon>
        <taxon>Sar</taxon>
        <taxon>Alveolata</taxon>
        <taxon>Ciliophora</taxon>
        <taxon>Intramacronucleata</taxon>
        <taxon>Spirotrichea</taxon>
        <taxon>Stichotrichia</taxon>
        <taxon>Sporadotrichida</taxon>
        <taxon>Oxytrichidae</taxon>
        <taxon>Stylonychinae</taxon>
        <taxon>Stylonychia</taxon>
    </lineage>
</organism>
<proteinExistence type="predicted"/>
<sequence length="670" mass="79227">MNKEGVKISNKKGSNSSQNKYTQNAHNQSLHIRDRSSWSKSLFRFNQPTKKAFKIQNNASQNEQSQLNVFGIRRELAKLFYNCINKQQRYTGQKKMNLEAQMDLECSRCIVHQNFWVQQVIRNKNRIQMDQNTFKSQKNNQHKDSAVSSLVKFRVLKINVVDADQLSKRNNLYQNLTPGSLPTIFSGGTEKRNSFYEDDIMHDVWYLLDDHKNKIFYEWHQVVEFCISTDDCLPTIVIYEAQSREDKYQIPQKELRISDQIYQKIKQDCIKRDEIIKDLKGDQQQQIQQQKIFEEIRQSRLQNESSQQQQKISQQDGFLYSSGNERSRHYPDYEFDFGQDYLFNQLDKQQLQENLDVKKNDKSPPLRNAQNNDFESQVSLHVSSKNDKQIDNQQISITQLMKEYKDDNIFLFQCQYCQRYIMLHLKQCYMCSSDNPYYDEGLSIVREVEQIVVQHLSNYYGIDIILSEYEIKSSNLFQEKQYQQNTAINTKIPGQIKVCQAIIQEQDITQQGLDIYSARQPITHQIDHEYGLHVNVKNQEIQSQNVTTHYQKEIIKNSPNEYQNSGHRGRAPNTRENNRDLLKSSFLKTSIEQQNKKREYTVKPPSSFQRSSALLGLQYKAKYLIKDEPNSNLERIKCPFCLLIQLFNLEQCRRCGVVFSKLHKEEYRYA</sequence>
<evidence type="ECO:0000313" key="3">
    <source>
        <dbReference type="Proteomes" id="UP000039865"/>
    </source>
</evidence>
<dbReference type="AlphaFoldDB" id="A0A078AHY5"/>
<dbReference type="EMBL" id="CCKQ01010343">
    <property type="protein sequence ID" value="CDW81859.1"/>
    <property type="molecule type" value="Genomic_DNA"/>
</dbReference>
<feature type="region of interest" description="Disordered" evidence="1">
    <location>
        <begin position="1"/>
        <end position="30"/>
    </location>
</feature>
<name>A0A078AHY5_STYLE</name>
<gene>
    <name evidence="2" type="primary">Contig9499.g10162</name>
    <name evidence="2" type="ORF">STYLEM_10883</name>
</gene>
<feature type="region of interest" description="Disordered" evidence="1">
    <location>
        <begin position="303"/>
        <end position="323"/>
    </location>
</feature>
<evidence type="ECO:0000256" key="1">
    <source>
        <dbReference type="SAM" id="MobiDB-lite"/>
    </source>
</evidence>
<reference evidence="2 3" key="1">
    <citation type="submission" date="2014-06" db="EMBL/GenBank/DDBJ databases">
        <authorList>
            <person name="Swart Estienne"/>
        </authorList>
    </citation>
    <scope>NUCLEOTIDE SEQUENCE [LARGE SCALE GENOMIC DNA]</scope>
    <source>
        <strain evidence="2 3">130c</strain>
    </source>
</reference>
<accession>A0A078AHY5</accession>
<keyword evidence="3" id="KW-1185">Reference proteome</keyword>
<feature type="compositionally biased region" description="Low complexity" evidence="1">
    <location>
        <begin position="303"/>
        <end position="315"/>
    </location>
</feature>
<evidence type="ECO:0000313" key="2">
    <source>
        <dbReference type="EMBL" id="CDW81859.1"/>
    </source>
</evidence>
<feature type="compositionally biased region" description="Low complexity" evidence="1">
    <location>
        <begin position="7"/>
        <end position="20"/>
    </location>
</feature>
<feature type="compositionally biased region" description="Polar residues" evidence="1">
    <location>
        <begin position="21"/>
        <end position="30"/>
    </location>
</feature>
<feature type="region of interest" description="Disordered" evidence="1">
    <location>
        <begin position="556"/>
        <end position="578"/>
    </location>
</feature>
<dbReference type="Proteomes" id="UP000039865">
    <property type="component" value="Unassembled WGS sequence"/>
</dbReference>
<feature type="compositionally biased region" description="Polar residues" evidence="1">
    <location>
        <begin position="557"/>
        <end position="566"/>
    </location>
</feature>
<dbReference type="InParanoid" id="A0A078AHY5"/>
<protein>
    <submittedName>
        <fullName evidence="2">Uncharacterized protein</fullName>
    </submittedName>
</protein>